<reference evidence="1" key="2">
    <citation type="journal article" date="2015" name="Data Brief">
        <title>Shoot transcriptome of the giant reed, Arundo donax.</title>
        <authorList>
            <person name="Barrero R.A."/>
            <person name="Guerrero F.D."/>
            <person name="Moolhuijzen P."/>
            <person name="Goolsby J.A."/>
            <person name="Tidwell J."/>
            <person name="Bellgard S.E."/>
            <person name="Bellgard M.I."/>
        </authorList>
    </citation>
    <scope>NUCLEOTIDE SEQUENCE</scope>
    <source>
        <tissue evidence="1">Shoot tissue taken approximately 20 cm above the soil surface</tissue>
    </source>
</reference>
<dbReference type="AlphaFoldDB" id="A0A0A8YM97"/>
<evidence type="ECO:0000313" key="1">
    <source>
        <dbReference type="EMBL" id="JAD26185.1"/>
    </source>
</evidence>
<organism evidence="1">
    <name type="scientific">Arundo donax</name>
    <name type="common">Giant reed</name>
    <name type="synonym">Donax arundinaceus</name>
    <dbReference type="NCBI Taxonomy" id="35708"/>
    <lineage>
        <taxon>Eukaryota</taxon>
        <taxon>Viridiplantae</taxon>
        <taxon>Streptophyta</taxon>
        <taxon>Embryophyta</taxon>
        <taxon>Tracheophyta</taxon>
        <taxon>Spermatophyta</taxon>
        <taxon>Magnoliopsida</taxon>
        <taxon>Liliopsida</taxon>
        <taxon>Poales</taxon>
        <taxon>Poaceae</taxon>
        <taxon>PACMAD clade</taxon>
        <taxon>Arundinoideae</taxon>
        <taxon>Arundineae</taxon>
        <taxon>Arundo</taxon>
    </lineage>
</organism>
<proteinExistence type="predicted"/>
<sequence>MRKCSDTMCTALVFSVKILSS</sequence>
<protein>
    <submittedName>
        <fullName evidence="1">Uncharacterized protein</fullName>
    </submittedName>
</protein>
<dbReference type="EMBL" id="GBRH01271710">
    <property type="protein sequence ID" value="JAD26185.1"/>
    <property type="molecule type" value="Transcribed_RNA"/>
</dbReference>
<accession>A0A0A8YM97</accession>
<name>A0A0A8YM97_ARUDO</name>
<reference evidence="1" key="1">
    <citation type="submission" date="2014-09" db="EMBL/GenBank/DDBJ databases">
        <authorList>
            <person name="Magalhaes I.L.F."/>
            <person name="Oliveira U."/>
            <person name="Santos F.R."/>
            <person name="Vidigal T.H.D.A."/>
            <person name="Brescovit A.D."/>
            <person name="Santos A.J."/>
        </authorList>
    </citation>
    <scope>NUCLEOTIDE SEQUENCE</scope>
    <source>
        <tissue evidence="1">Shoot tissue taken approximately 20 cm above the soil surface</tissue>
    </source>
</reference>